<evidence type="ECO:0000313" key="2">
    <source>
        <dbReference type="Proteomes" id="UP000216478"/>
    </source>
</evidence>
<evidence type="ECO:0000313" key="1">
    <source>
        <dbReference type="EMBL" id="OYR10504.1"/>
    </source>
</evidence>
<protein>
    <submittedName>
        <fullName evidence="1">Uncharacterized protein</fullName>
    </submittedName>
</protein>
<keyword evidence="2" id="KW-1185">Reference proteome</keyword>
<accession>A0A256F6N1</accession>
<comment type="caution">
    <text evidence="1">The sequence shown here is derived from an EMBL/GenBank/DDBJ whole genome shotgun (WGS) entry which is preliminary data.</text>
</comment>
<dbReference type="Proteomes" id="UP000216478">
    <property type="component" value="Unassembled WGS sequence"/>
</dbReference>
<dbReference type="EMBL" id="NNRL01000163">
    <property type="protein sequence ID" value="OYR10504.1"/>
    <property type="molecule type" value="Genomic_DNA"/>
</dbReference>
<dbReference type="AlphaFoldDB" id="A0A256F6N1"/>
<reference evidence="1 2" key="1">
    <citation type="submission" date="2017-07" db="EMBL/GenBank/DDBJ databases">
        <title>Phylogenetic study on the rhizospheric bacterium Ochrobactrum sp. A44.</title>
        <authorList>
            <person name="Krzyzanowska D.M."/>
            <person name="Ossowicki A."/>
            <person name="Rajewska M."/>
            <person name="Maciag T."/>
            <person name="Kaczynski Z."/>
            <person name="Czerwicka M."/>
            <person name="Jafra S."/>
        </authorList>
    </citation>
    <scope>NUCLEOTIDE SEQUENCE [LARGE SCALE GENOMIC DNA]</scope>
    <source>
        <strain evidence="1 2">OgA9a</strain>
    </source>
</reference>
<sequence length="40" mass="4354">MNDQQSLIKKAGSIPGLYFIDVSVTIFLNVCASDLTLLQP</sequence>
<organism evidence="1 2">
    <name type="scientific">Brucella grignonensis</name>
    <dbReference type="NCBI Taxonomy" id="94627"/>
    <lineage>
        <taxon>Bacteria</taxon>
        <taxon>Pseudomonadati</taxon>
        <taxon>Pseudomonadota</taxon>
        <taxon>Alphaproteobacteria</taxon>
        <taxon>Hyphomicrobiales</taxon>
        <taxon>Brucellaceae</taxon>
        <taxon>Brucella/Ochrobactrum group</taxon>
        <taxon>Brucella</taxon>
    </lineage>
</organism>
<name>A0A256F6N1_9HYPH</name>
<proteinExistence type="predicted"/>
<gene>
    <name evidence="1" type="ORF">CEV33_1966</name>
</gene>